<dbReference type="SUPFAM" id="SSF74653">
    <property type="entry name" value="TolA/TonB C-terminal domain"/>
    <property type="match status" value="1"/>
</dbReference>
<comment type="subcellular location">
    <subcellularLocation>
        <location evidence="1">Cell inner membrane</location>
        <topology evidence="1">Single-pass membrane protein</topology>
        <orientation evidence="1">Periplasmic side</orientation>
    </subcellularLocation>
</comment>
<dbReference type="NCBIfam" id="TIGR01352">
    <property type="entry name" value="tonB_Cterm"/>
    <property type="match status" value="1"/>
</dbReference>
<evidence type="ECO:0000256" key="10">
    <source>
        <dbReference type="SAM" id="MobiDB-lite"/>
    </source>
</evidence>
<comment type="caution">
    <text evidence="13">The sequence shown here is derived from an EMBL/GenBank/DDBJ whole genome shotgun (WGS) entry which is preliminary data.</text>
</comment>
<evidence type="ECO:0000256" key="5">
    <source>
        <dbReference type="ARBA" id="ARBA00022519"/>
    </source>
</evidence>
<sequence>MNALSPTMSSSSPNAVSAVWRQVRKIGPLGLIILLHLAFFYALQSGLIHQVANAIPKEVIATFVTPERAPEPAPPKAPPAPPKVVQVVKKSVTPPPPIPVTQAPAPTAISAPPTPPQPAEPSPPAAAPAPAPASPPGPPPPKQITSGIEYIEAPRPNYPPASKRMGEEGVVQFRVLVNTSGKAEKVDIIKGSGSSRLDDEARRAVMRAIFKPYIEDGKPIVVSATGAITFKLDR</sequence>
<proteinExistence type="inferred from homology"/>
<keyword evidence="6 11" id="KW-0812">Transmembrane</keyword>
<dbReference type="InterPro" id="IPR006260">
    <property type="entry name" value="TonB/TolA_C"/>
</dbReference>
<reference evidence="13 14" key="1">
    <citation type="journal article" date="2024" name="Chem. Sci.">
        <title>Discovery of megapolipeptins by genome mining of a Burkholderiales bacteria collection.</title>
        <authorList>
            <person name="Paulo B.S."/>
            <person name="Recchia M.J.J."/>
            <person name="Lee S."/>
            <person name="Fergusson C.H."/>
            <person name="Romanowski S.B."/>
            <person name="Hernandez A."/>
            <person name="Krull N."/>
            <person name="Liu D.Y."/>
            <person name="Cavanagh H."/>
            <person name="Bos A."/>
            <person name="Gray C.A."/>
            <person name="Murphy B.T."/>
            <person name="Linington R.G."/>
            <person name="Eustaquio A.S."/>
        </authorList>
    </citation>
    <scope>NUCLEOTIDE SEQUENCE [LARGE SCALE GENOMIC DNA]</scope>
    <source>
        <strain evidence="13 14">RL21-008-BIB-B</strain>
    </source>
</reference>
<evidence type="ECO:0000256" key="11">
    <source>
        <dbReference type="SAM" id="Phobius"/>
    </source>
</evidence>
<dbReference type="Pfam" id="PF03544">
    <property type="entry name" value="TonB_C"/>
    <property type="match status" value="1"/>
</dbReference>
<evidence type="ECO:0000256" key="1">
    <source>
        <dbReference type="ARBA" id="ARBA00004383"/>
    </source>
</evidence>
<evidence type="ECO:0000256" key="2">
    <source>
        <dbReference type="ARBA" id="ARBA00006555"/>
    </source>
</evidence>
<evidence type="ECO:0000256" key="8">
    <source>
        <dbReference type="ARBA" id="ARBA00022989"/>
    </source>
</evidence>
<evidence type="ECO:0000256" key="6">
    <source>
        <dbReference type="ARBA" id="ARBA00022692"/>
    </source>
</evidence>
<keyword evidence="4" id="KW-1003">Cell membrane</keyword>
<evidence type="ECO:0000256" key="7">
    <source>
        <dbReference type="ARBA" id="ARBA00022927"/>
    </source>
</evidence>
<keyword evidence="5" id="KW-0997">Cell inner membrane</keyword>
<accession>A0ABW8Z972</accession>
<keyword evidence="3" id="KW-0813">Transport</keyword>
<keyword evidence="9 11" id="KW-0472">Membrane</keyword>
<evidence type="ECO:0000313" key="14">
    <source>
        <dbReference type="Proteomes" id="UP001629214"/>
    </source>
</evidence>
<evidence type="ECO:0000256" key="3">
    <source>
        <dbReference type="ARBA" id="ARBA00022448"/>
    </source>
</evidence>
<keyword evidence="14" id="KW-1185">Reference proteome</keyword>
<feature type="region of interest" description="Disordered" evidence="10">
    <location>
        <begin position="95"/>
        <end position="146"/>
    </location>
</feature>
<feature type="domain" description="TonB C-terminal" evidence="12">
    <location>
        <begin position="143"/>
        <end position="234"/>
    </location>
</feature>
<name>A0ABW8Z972_9BURK</name>
<gene>
    <name evidence="13" type="ORF">PQR63_13385</name>
</gene>
<dbReference type="PANTHER" id="PTHR33446:SF2">
    <property type="entry name" value="PROTEIN TONB"/>
    <property type="match status" value="1"/>
</dbReference>
<dbReference type="Gene3D" id="3.30.1150.10">
    <property type="match status" value="1"/>
</dbReference>
<evidence type="ECO:0000313" key="13">
    <source>
        <dbReference type="EMBL" id="MFL9879385.1"/>
    </source>
</evidence>
<feature type="transmembrane region" description="Helical" evidence="11">
    <location>
        <begin position="26"/>
        <end position="43"/>
    </location>
</feature>
<dbReference type="PROSITE" id="PS52015">
    <property type="entry name" value="TONB_CTD"/>
    <property type="match status" value="1"/>
</dbReference>
<dbReference type="EMBL" id="JAQQFR010000008">
    <property type="protein sequence ID" value="MFL9879385.1"/>
    <property type="molecule type" value="Genomic_DNA"/>
</dbReference>
<evidence type="ECO:0000259" key="12">
    <source>
        <dbReference type="PROSITE" id="PS52015"/>
    </source>
</evidence>
<dbReference type="Proteomes" id="UP001629214">
    <property type="component" value="Unassembled WGS sequence"/>
</dbReference>
<keyword evidence="7" id="KW-0653">Protein transport</keyword>
<evidence type="ECO:0000256" key="4">
    <source>
        <dbReference type="ARBA" id="ARBA00022475"/>
    </source>
</evidence>
<comment type="similarity">
    <text evidence="2">Belongs to the TonB family.</text>
</comment>
<dbReference type="RefSeq" id="WP_408168389.1">
    <property type="nucleotide sequence ID" value="NZ_JAQQFR010000008.1"/>
</dbReference>
<dbReference type="InterPro" id="IPR037682">
    <property type="entry name" value="TonB_C"/>
</dbReference>
<keyword evidence="8 11" id="KW-1133">Transmembrane helix</keyword>
<dbReference type="PANTHER" id="PTHR33446">
    <property type="entry name" value="PROTEIN TONB-RELATED"/>
    <property type="match status" value="1"/>
</dbReference>
<protein>
    <submittedName>
        <fullName evidence="13">Energy transducer TonB</fullName>
    </submittedName>
</protein>
<feature type="compositionally biased region" description="Low complexity" evidence="10">
    <location>
        <begin position="100"/>
        <end position="111"/>
    </location>
</feature>
<evidence type="ECO:0000256" key="9">
    <source>
        <dbReference type="ARBA" id="ARBA00023136"/>
    </source>
</evidence>
<dbReference type="InterPro" id="IPR051045">
    <property type="entry name" value="TonB-dependent_transducer"/>
</dbReference>
<organism evidence="13 14">
    <name type="scientific">Herbaspirillum rhizosphaerae</name>
    <dbReference type="NCBI Taxonomy" id="346179"/>
    <lineage>
        <taxon>Bacteria</taxon>
        <taxon>Pseudomonadati</taxon>
        <taxon>Pseudomonadota</taxon>
        <taxon>Betaproteobacteria</taxon>
        <taxon>Burkholderiales</taxon>
        <taxon>Oxalobacteraceae</taxon>
        <taxon>Herbaspirillum</taxon>
    </lineage>
</organism>
<feature type="compositionally biased region" description="Pro residues" evidence="10">
    <location>
        <begin position="112"/>
        <end position="142"/>
    </location>
</feature>